<name>A0A6P2Z0T7_9BURK</name>
<dbReference type="Gene3D" id="3.40.190.10">
    <property type="entry name" value="Periplasmic binding protein-like II"/>
    <property type="match status" value="2"/>
</dbReference>
<dbReference type="Proteomes" id="UP000494182">
    <property type="component" value="Unassembled WGS sequence"/>
</dbReference>
<reference evidence="3 4" key="1">
    <citation type="submission" date="2019-09" db="EMBL/GenBank/DDBJ databases">
        <authorList>
            <person name="Depoorter E."/>
        </authorList>
    </citation>
    <scope>NUCLEOTIDE SEQUENCE [LARGE SCALE GENOMIC DNA]</scope>
    <source>
        <strain evidence="3">R-71171</strain>
    </source>
</reference>
<proteinExistence type="predicted"/>
<evidence type="ECO:0000313" key="4">
    <source>
        <dbReference type="Proteomes" id="UP000494182"/>
    </source>
</evidence>
<evidence type="ECO:0000313" key="3">
    <source>
        <dbReference type="EMBL" id="VWD25546.1"/>
    </source>
</evidence>
<sequence>MIRQWAIPPAARAHYDRRQSGSCRLLIVPPSSTMKRPFLPLVSLCLALAAGSAHALDARPVRLGIDPTYPPMDSKAPDGSLKGFDVDLGNEICRRAQLRCQWVELEFSGMIPALQARKIDAILSSMAITEKREKQILFSSKLFRFKSRLVARPGSGVDSTTASLAGKRVGVQSGTQFESWALAHWAPAGVSVMPYKSQDDVFADLVNGRLDAALLGTVEADYGFLRTPKGKGFAFVGAPLDLGDRGVGIGMRQSDTALKASIDGAIASMLKDGTYDRIAKQYFDFNPYGD</sequence>
<dbReference type="SUPFAM" id="SSF53850">
    <property type="entry name" value="Periplasmic binding protein-like II"/>
    <property type="match status" value="1"/>
</dbReference>
<feature type="domain" description="Solute-binding protein family 3/N-terminal" evidence="2">
    <location>
        <begin position="60"/>
        <end position="286"/>
    </location>
</feature>
<organism evidence="3 4">
    <name type="scientific">Burkholderia contaminans</name>
    <dbReference type="NCBI Taxonomy" id="488447"/>
    <lineage>
        <taxon>Bacteria</taxon>
        <taxon>Pseudomonadati</taxon>
        <taxon>Pseudomonadota</taxon>
        <taxon>Betaproteobacteria</taxon>
        <taxon>Burkholderiales</taxon>
        <taxon>Burkholderiaceae</taxon>
        <taxon>Burkholderia</taxon>
        <taxon>Burkholderia cepacia complex</taxon>
    </lineage>
</organism>
<dbReference type="InterPro" id="IPR001638">
    <property type="entry name" value="Solute-binding_3/MltF_N"/>
</dbReference>
<evidence type="ECO:0000256" key="1">
    <source>
        <dbReference type="ARBA" id="ARBA00022729"/>
    </source>
</evidence>
<gene>
    <name evidence="3" type="ORF">BCO71171_03545</name>
</gene>
<keyword evidence="1" id="KW-0732">Signal</keyword>
<accession>A0A6P2Z0T7</accession>
<evidence type="ECO:0000259" key="2">
    <source>
        <dbReference type="SMART" id="SM00062"/>
    </source>
</evidence>
<dbReference type="PANTHER" id="PTHR35936:SF13">
    <property type="entry name" value="HISTIDINE-BINDING PERIPLASMIC PROTEIN"/>
    <property type="match status" value="1"/>
</dbReference>
<protein>
    <submittedName>
        <fullName evidence="3">ABC transporter substrate-binding protein</fullName>
    </submittedName>
</protein>
<dbReference type="SMART" id="SM00062">
    <property type="entry name" value="PBPb"/>
    <property type="match status" value="1"/>
</dbReference>
<dbReference type="PANTHER" id="PTHR35936">
    <property type="entry name" value="MEMBRANE-BOUND LYTIC MUREIN TRANSGLYCOSYLASE F"/>
    <property type="match status" value="1"/>
</dbReference>
<dbReference type="EMBL" id="CABVQT010000008">
    <property type="protein sequence ID" value="VWD25546.1"/>
    <property type="molecule type" value="Genomic_DNA"/>
</dbReference>
<dbReference type="Pfam" id="PF00497">
    <property type="entry name" value="SBP_bac_3"/>
    <property type="match status" value="1"/>
</dbReference>
<dbReference type="AlphaFoldDB" id="A0A6P2Z0T7"/>